<keyword evidence="2" id="KW-1185">Reference proteome</keyword>
<reference evidence="1 2" key="1">
    <citation type="submission" date="2019-04" db="EMBL/GenBank/DDBJ databases">
        <title>An improved genome assembly and genetic linkage map for asparagus bean, Vigna unguiculata ssp. sesquipedialis.</title>
        <authorList>
            <person name="Xia Q."/>
            <person name="Zhang R."/>
            <person name="Dong Y."/>
        </authorList>
    </citation>
    <scope>NUCLEOTIDE SEQUENCE [LARGE SCALE GENOMIC DNA]</scope>
    <source>
        <tissue evidence="1">Leaf</tissue>
    </source>
</reference>
<evidence type="ECO:0000313" key="2">
    <source>
        <dbReference type="Proteomes" id="UP000501690"/>
    </source>
</evidence>
<name>A0A4D6L8G0_VIGUN</name>
<sequence length="49" mass="5751">MQCYLESTLQVGIIHEMIGYGAEAETYLKWGKSAFVYSYFLFLFRKTIC</sequence>
<dbReference type="Proteomes" id="UP000501690">
    <property type="component" value="Linkage Group LG2"/>
</dbReference>
<dbReference type="AlphaFoldDB" id="A0A4D6L8G0"/>
<accession>A0A4D6L8G0</accession>
<evidence type="ECO:0000313" key="1">
    <source>
        <dbReference type="EMBL" id="QCD84813.1"/>
    </source>
</evidence>
<gene>
    <name evidence="1" type="ORF">DEO72_LG2g5171</name>
</gene>
<protein>
    <submittedName>
        <fullName evidence="1">Separase</fullName>
    </submittedName>
</protein>
<organism evidence="1 2">
    <name type="scientific">Vigna unguiculata</name>
    <name type="common">Cowpea</name>
    <dbReference type="NCBI Taxonomy" id="3917"/>
    <lineage>
        <taxon>Eukaryota</taxon>
        <taxon>Viridiplantae</taxon>
        <taxon>Streptophyta</taxon>
        <taxon>Embryophyta</taxon>
        <taxon>Tracheophyta</taxon>
        <taxon>Spermatophyta</taxon>
        <taxon>Magnoliopsida</taxon>
        <taxon>eudicotyledons</taxon>
        <taxon>Gunneridae</taxon>
        <taxon>Pentapetalae</taxon>
        <taxon>rosids</taxon>
        <taxon>fabids</taxon>
        <taxon>Fabales</taxon>
        <taxon>Fabaceae</taxon>
        <taxon>Papilionoideae</taxon>
        <taxon>50 kb inversion clade</taxon>
        <taxon>NPAAA clade</taxon>
        <taxon>indigoferoid/millettioid clade</taxon>
        <taxon>Phaseoleae</taxon>
        <taxon>Vigna</taxon>
    </lineage>
</organism>
<proteinExistence type="predicted"/>
<dbReference type="EMBL" id="CP039346">
    <property type="protein sequence ID" value="QCD84813.1"/>
    <property type="molecule type" value="Genomic_DNA"/>
</dbReference>